<dbReference type="GO" id="GO:0005634">
    <property type="term" value="C:nucleus"/>
    <property type="evidence" value="ECO:0007669"/>
    <property type="project" value="UniProtKB-SubCell"/>
</dbReference>
<dbReference type="InterPro" id="IPR012337">
    <property type="entry name" value="RNaseH-like_sf"/>
</dbReference>
<dbReference type="Pfam" id="PF05699">
    <property type="entry name" value="Dimer_Tnp_hAT"/>
    <property type="match status" value="1"/>
</dbReference>
<dbReference type="GeneID" id="38779204"/>
<dbReference type="InterPro" id="IPR008906">
    <property type="entry name" value="HATC_C_dom"/>
</dbReference>
<comment type="caution">
    <text evidence="7">The sequence shown here is derived from an EMBL/GenBank/DDBJ whole genome shotgun (WGS) entry which is preliminary data.</text>
</comment>
<dbReference type="EMBL" id="BFAD01000004">
    <property type="protein sequence ID" value="GBE82287.1"/>
    <property type="molecule type" value="Genomic_DNA"/>
</dbReference>
<dbReference type="AlphaFoldDB" id="A0A401GJE1"/>
<evidence type="ECO:0000256" key="4">
    <source>
        <dbReference type="ARBA" id="ARBA00022833"/>
    </source>
</evidence>
<organism evidence="7 8">
    <name type="scientific">Sparassis crispa</name>
    <dbReference type="NCBI Taxonomy" id="139825"/>
    <lineage>
        <taxon>Eukaryota</taxon>
        <taxon>Fungi</taxon>
        <taxon>Dikarya</taxon>
        <taxon>Basidiomycota</taxon>
        <taxon>Agaricomycotina</taxon>
        <taxon>Agaricomycetes</taxon>
        <taxon>Polyporales</taxon>
        <taxon>Sparassidaceae</taxon>
        <taxon>Sparassis</taxon>
    </lineage>
</organism>
<dbReference type="PANTHER" id="PTHR46481">
    <property type="entry name" value="ZINC FINGER BED DOMAIN-CONTAINING PROTEIN 4"/>
    <property type="match status" value="1"/>
</dbReference>
<dbReference type="OrthoDB" id="3252425at2759"/>
<keyword evidence="2" id="KW-0479">Metal-binding</keyword>
<dbReference type="SUPFAM" id="SSF53098">
    <property type="entry name" value="Ribonuclease H-like"/>
    <property type="match status" value="1"/>
</dbReference>
<evidence type="ECO:0000313" key="7">
    <source>
        <dbReference type="EMBL" id="GBE82287.1"/>
    </source>
</evidence>
<evidence type="ECO:0000259" key="6">
    <source>
        <dbReference type="Pfam" id="PF05699"/>
    </source>
</evidence>
<name>A0A401GJE1_9APHY</name>
<keyword evidence="8" id="KW-1185">Reference proteome</keyword>
<keyword evidence="4" id="KW-0862">Zinc</keyword>
<dbReference type="GO" id="GO:0008270">
    <property type="term" value="F:zinc ion binding"/>
    <property type="evidence" value="ECO:0007669"/>
    <property type="project" value="UniProtKB-KW"/>
</dbReference>
<evidence type="ECO:0000256" key="5">
    <source>
        <dbReference type="ARBA" id="ARBA00023242"/>
    </source>
</evidence>
<comment type="subcellular location">
    <subcellularLocation>
        <location evidence="1">Nucleus</location>
    </subcellularLocation>
</comment>
<sequence>MVSHDVKLVFAQTRKRIAKMLQKYDGDLNFATNAWTSPNHKAFVAVSVHLEREGEPLVMVLNVVEVAQSHSGLNLASTFAKILDDFGILDKILSLTADNASSNDTMTEGLINLLLDFALLRQFGIPKKSEGDGLDDSEQDLVVMGGQDLITPNLRYSAPSSILERCACIKVVRHVTLVDLAKDLDFEDLVTRAEKGAEDTGDEATVDESEDEELLEGLFDFTDDKHVSLAENVRPVNLVLVKLRKLAFKIVHSMTIILPAWYATLNDLKLAERIMLHYRKAIDTISADRELGLQQFESSEEEWAIASQLRDVLKILKDAMLFFSHFTPNLVTVIPATDHINKRLTTESLDKTLNIAIHTLLGLAKKTLNKYYTLTDSSEVYRIAMVLHPRHKLSYFKQAKWEQSWINTTEELVREEFRCSYSMSGDKESGGGMQSPEQLANIKNKNHNIFDHIPALVAPKHSELQNELDAYLSTDPEYVENFLTWWHRVCVTYPRLSRMALDYLTIPATSVNVERILRCGRLLLSHVRSRLSAQTIRALLCLGSWSLLGMVEDADVKAVTVMADMPGDEEEMEDGWDSIQ</sequence>
<evidence type="ECO:0000256" key="1">
    <source>
        <dbReference type="ARBA" id="ARBA00004123"/>
    </source>
</evidence>
<dbReference type="InParanoid" id="A0A401GJE1"/>
<dbReference type="GO" id="GO:0046983">
    <property type="term" value="F:protein dimerization activity"/>
    <property type="evidence" value="ECO:0007669"/>
    <property type="project" value="InterPro"/>
</dbReference>
<accession>A0A401GJE1</accession>
<gene>
    <name evidence="7" type="ORF">SCP_0406710</name>
</gene>
<proteinExistence type="predicted"/>
<dbReference type="InterPro" id="IPR052035">
    <property type="entry name" value="ZnF_BED_domain_contain"/>
</dbReference>
<dbReference type="RefSeq" id="XP_027613200.1">
    <property type="nucleotide sequence ID" value="XM_027757399.1"/>
</dbReference>
<reference evidence="7 8" key="1">
    <citation type="journal article" date="2018" name="Sci. Rep.">
        <title>Genome sequence of the cauliflower mushroom Sparassis crispa (Hanabiratake) and its association with beneficial usage.</title>
        <authorList>
            <person name="Kiyama R."/>
            <person name="Furutani Y."/>
            <person name="Kawaguchi K."/>
            <person name="Nakanishi T."/>
        </authorList>
    </citation>
    <scope>NUCLEOTIDE SEQUENCE [LARGE SCALE GENOMIC DNA]</scope>
</reference>
<keyword evidence="3" id="KW-0863">Zinc-finger</keyword>
<keyword evidence="5" id="KW-0539">Nucleus</keyword>
<protein>
    <submittedName>
        <fullName evidence="7">Putative AC9 transposase</fullName>
    </submittedName>
</protein>
<dbReference type="Proteomes" id="UP000287166">
    <property type="component" value="Unassembled WGS sequence"/>
</dbReference>
<feature type="domain" description="HAT C-terminal dimerisation" evidence="6">
    <location>
        <begin position="467"/>
        <end position="545"/>
    </location>
</feature>
<evidence type="ECO:0000256" key="3">
    <source>
        <dbReference type="ARBA" id="ARBA00022771"/>
    </source>
</evidence>
<evidence type="ECO:0000256" key="2">
    <source>
        <dbReference type="ARBA" id="ARBA00022723"/>
    </source>
</evidence>
<evidence type="ECO:0000313" key="8">
    <source>
        <dbReference type="Proteomes" id="UP000287166"/>
    </source>
</evidence>
<dbReference type="PANTHER" id="PTHR46481:SF10">
    <property type="entry name" value="ZINC FINGER BED DOMAIN-CONTAINING PROTEIN 39"/>
    <property type="match status" value="1"/>
</dbReference>